<keyword evidence="3" id="KW-1185">Reference proteome</keyword>
<dbReference type="RefSeq" id="WP_159762764.1">
    <property type="nucleotide sequence ID" value="NZ_WUUT01000001.1"/>
</dbReference>
<evidence type="ECO:0000256" key="1">
    <source>
        <dbReference type="SAM" id="MobiDB-lite"/>
    </source>
</evidence>
<dbReference type="EMBL" id="WUUT01000001">
    <property type="protein sequence ID" value="MXR50657.1"/>
    <property type="molecule type" value="Genomic_DNA"/>
</dbReference>
<accession>A0A6B0T099</accession>
<gene>
    <name evidence="2" type="ORF">GRX03_03410</name>
</gene>
<proteinExistence type="predicted"/>
<evidence type="ECO:0000313" key="2">
    <source>
        <dbReference type="EMBL" id="MXR50657.1"/>
    </source>
</evidence>
<dbReference type="AlphaFoldDB" id="A0A6B0T099"/>
<name>A0A6B0T099_9EURY</name>
<organism evidence="2 3">
    <name type="scientific">Halovenus carboxidivorans</name>
    <dbReference type="NCBI Taxonomy" id="2692199"/>
    <lineage>
        <taxon>Archaea</taxon>
        <taxon>Methanobacteriati</taxon>
        <taxon>Methanobacteriota</taxon>
        <taxon>Stenosarchaea group</taxon>
        <taxon>Halobacteria</taxon>
        <taxon>Halobacteriales</taxon>
        <taxon>Haloarculaceae</taxon>
        <taxon>Halovenus</taxon>
    </lineage>
</organism>
<feature type="region of interest" description="Disordered" evidence="1">
    <location>
        <begin position="160"/>
        <end position="187"/>
    </location>
</feature>
<evidence type="ECO:0000313" key="3">
    <source>
        <dbReference type="Proteomes" id="UP000466535"/>
    </source>
</evidence>
<protein>
    <submittedName>
        <fullName evidence="2">Uncharacterized protein</fullName>
    </submittedName>
</protein>
<dbReference type="OrthoDB" id="385065at2157"/>
<sequence length="477" mass="52492">MSSLSPHSPNTETDCTVEINGTRIPVADVDIHIRNEGPMDMGYYAEGQFASPYEGEDYLQAFNIEDENSPMDVCYIRIYRDDLDGYVPAFRGLVTGVGNAGGDTPESIWKFRARGPAFFLDKIPVAENFSGPGVRAIAELIVEQLNEDVPLSVSLNDSFTRPTEEAVSEVQDTDDSDGSFEVSNLSPGTGLLERQAELLDGARSFLSDDDDEDSTLVADNNDGGGGILVQPVIQGSKLFQFIEDEQNNVSRKTFTRNRHTLADVVSWITETKDLFLYFAPRHDRVKLQVFPQQELGTHDAHYLGGEVNVVDNNALSEVNPINTLTLNAKAANTLGSVGGFEVQAPDDEFVQVTARHGPLYRRAGETALHDTVFTESSANTKDEAEKEVRKRLYNRITNATEGDMTTLLYHPITPHDSITALPTCRSTPATDTEPITYNVTRVHHQIRASGISKTRLNVGVGVENGDIEIVNSTYKEK</sequence>
<reference evidence="2 3" key="1">
    <citation type="submission" date="2019-12" db="EMBL/GenBank/DDBJ databases">
        <title>Isolation and characterization of three novel carbon monoxide-oxidizing members of Halobacteria from salione crusts and soils.</title>
        <authorList>
            <person name="Myers M.R."/>
            <person name="King G.M."/>
        </authorList>
    </citation>
    <scope>NUCLEOTIDE SEQUENCE [LARGE SCALE GENOMIC DNA]</scope>
    <source>
        <strain evidence="2 3">WSH3</strain>
    </source>
</reference>
<dbReference type="Proteomes" id="UP000466535">
    <property type="component" value="Unassembled WGS sequence"/>
</dbReference>
<comment type="caution">
    <text evidence="2">The sequence shown here is derived from an EMBL/GenBank/DDBJ whole genome shotgun (WGS) entry which is preliminary data.</text>
</comment>